<organism evidence="12 13">
    <name type="scientific">Paenibacillus sedimenti</name>
    <dbReference type="NCBI Taxonomy" id="2770274"/>
    <lineage>
        <taxon>Bacteria</taxon>
        <taxon>Bacillati</taxon>
        <taxon>Bacillota</taxon>
        <taxon>Bacilli</taxon>
        <taxon>Bacillales</taxon>
        <taxon>Paenibacillaceae</taxon>
        <taxon>Paenibacillus</taxon>
    </lineage>
</organism>
<evidence type="ECO:0000256" key="4">
    <source>
        <dbReference type="ARBA" id="ARBA00023002"/>
    </source>
</evidence>
<evidence type="ECO:0000256" key="6">
    <source>
        <dbReference type="PIRNR" id="PIRNR000183"/>
    </source>
</evidence>
<feature type="binding site" evidence="9">
    <location>
        <position position="219"/>
    </location>
    <ligand>
        <name>NAD(+)</name>
        <dbReference type="ChEBI" id="CHEBI:57540"/>
    </ligand>
</feature>
<dbReference type="GO" id="GO:0005886">
    <property type="term" value="C:plasma membrane"/>
    <property type="evidence" value="ECO:0007669"/>
    <property type="project" value="TreeGrafter"/>
</dbReference>
<feature type="domain" description="Alanine dehydrogenase/pyridine nucleotide transhydrogenase N-terminal" evidence="11">
    <location>
        <begin position="4"/>
        <end position="136"/>
    </location>
</feature>
<evidence type="ECO:0000259" key="10">
    <source>
        <dbReference type="SMART" id="SM01002"/>
    </source>
</evidence>
<dbReference type="InterPro" id="IPR008143">
    <property type="entry name" value="Ala_DH/PNT_CS2"/>
</dbReference>
<dbReference type="GO" id="GO:0000166">
    <property type="term" value="F:nucleotide binding"/>
    <property type="evidence" value="ECO:0007669"/>
    <property type="project" value="UniProtKB-KW"/>
</dbReference>
<protein>
    <recommendedName>
        <fullName evidence="3 6">Alanine dehydrogenase</fullName>
        <ecNumber evidence="3 6">1.4.1.1</ecNumber>
    </recommendedName>
</protein>
<keyword evidence="9" id="KW-0547">Nucleotide-binding</keyword>
<keyword evidence="4 6" id="KW-0560">Oxidoreductase</keyword>
<dbReference type="InterPro" id="IPR007698">
    <property type="entry name" value="AlaDH/PNT_NAD(H)-bd"/>
</dbReference>
<evidence type="ECO:0000259" key="11">
    <source>
        <dbReference type="SMART" id="SM01003"/>
    </source>
</evidence>
<feature type="binding site" evidence="9">
    <location>
        <begin position="266"/>
        <end position="269"/>
    </location>
    <ligand>
        <name>NAD(+)</name>
        <dbReference type="ChEBI" id="CHEBI:57540"/>
    </ligand>
</feature>
<dbReference type="PANTHER" id="PTHR42795">
    <property type="entry name" value="ALANINE DEHYDROGENASE"/>
    <property type="match status" value="1"/>
</dbReference>
<dbReference type="PIRSF" id="PIRSF000183">
    <property type="entry name" value="Alanine_dh"/>
    <property type="match status" value="1"/>
</dbReference>
<feature type="domain" description="Alanine dehydrogenase/pyridine nucleotide transhydrogenase NAD(H)-binding" evidence="10">
    <location>
        <begin position="148"/>
        <end position="297"/>
    </location>
</feature>
<evidence type="ECO:0000256" key="5">
    <source>
        <dbReference type="ARBA" id="ARBA00023027"/>
    </source>
</evidence>
<dbReference type="GO" id="GO:0000286">
    <property type="term" value="F:alanine dehydrogenase activity"/>
    <property type="evidence" value="ECO:0007669"/>
    <property type="project" value="UniProtKB-UniRule"/>
</dbReference>
<comment type="catalytic activity">
    <reaction evidence="6">
        <text>L-alanine + NAD(+) + H2O = pyruvate + NH4(+) + NADH + H(+)</text>
        <dbReference type="Rhea" id="RHEA:18405"/>
        <dbReference type="ChEBI" id="CHEBI:15361"/>
        <dbReference type="ChEBI" id="CHEBI:15377"/>
        <dbReference type="ChEBI" id="CHEBI:15378"/>
        <dbReference type="ChEBI" id="CHEBI:28938"/>
        <dbReference type="ChEBI" id="CHEBI:57540"/>
        <dbReference type="ChEBI" id="CHEBI:57945"/>
        <dbReference type="ChEBI" id="CHEBI:57972"/>
        <dbReference type="EC" id="1.4.1.1"/>
    </reaction>
</comment>
<feature type="active site" description="Proton donor/acceptor" evidence="7">
    <location>
        <position position="269"/>
    </location>
</feature>
<dbReference type="CDD" id="cd05305">
    <property type="entry name" value="L-AlaDH"/>
    <property type="match status" value="1"/>
</dbReference>
<dbReference type="Gene3D" id="3.40.50.720">
    <property type="entry name" value="NAD(P)-binding Rossmann-like Domain"/>
    <property type="match status" value="2"/>
</dbReference>
<reference evidence="12" key="1">
    <citation type="submission" date="2020-09" db="EMBL/GenBank/DDBJ databases">
        <title>Draft Genome Sequence of Paenibacillus sp. WST5.</title>
        <authorList>
            <person name="Bao Z."/>
        </authorList>
    </citation>
    <scope>NUCLEOTIDE SEQUENCE</scope>
    <source>
        <strain evidence="12">WST5</strain>
    </source>
</reference>
<feature type="binding site" evidence="9">
    <location>
        <position position="133"/>
    </location>
    <ligand>
        <name>NAD(+)</name>
        <dbReference type="ChEBI" id="CHEBI:57540"/>
    </ligand>
</feature>
<feature type="active site" description="Proton donor/acceptor" evidence="7">
    <location>
        <position position="95"/>
    </location>
</feature>
<dbReference type="InterPro" id="IPR008141">
    <property type="entry name" value="Ala_DH"/>
</dbReference>
<dbReference type="SUPFAM" id="SSF51735">
    <property type="entry name" value="NAD(P)-binding Rossmann-fold domains"/>
    <property type="match status" value="1"/>
</dbReference>
<gene>
    <name evidence="12" type="primary">ald</name>
    <name evidence="12" type="ORF">ICC18_11950</name>
</gene>
<comment type="pathway">
    <text evidence="1">Amino-acid degradation; L-alanine degradation via dehydrogenase pathway; NH(3) and pyruvate from L-alanine: step 1/1.</text>
</comment>
<evidence type="ECO:0000256" key="8">
    <source>
        <dbReference type="PIRSR" id="PIRSR000183-2"/>
    </source>
</evidence>
<dbReference type="InterPro" id="IPR007886">
    <property type="entry name" value="AlaDH/PNT_N"/>
</dbReference>
<evidence type="ECO:0000256" key="1">
    <source>
        <dbReference type="ARBA" id="ARBA00005206"/>
    </source>
</evidence>
<dbReference type="EC" id="1.4.1.1" evidence="3 6"/>
<feature type="binding site" evidence="9">
    <location>
        <begin position="298"/>
        <end position="301"/>
    </location>
    <ligand>
        <name>NAD(+)</name>
        <dbReference type="ChEBI" id="CHEBI:57540"/>
    </ligand>
</feature>
<dbReference type="EMBL" id="JACVVD010000003">
    <property type="protein sequence ID" value="MBD0380833.1"/>
    <property type="molecule type" value="Genomic_DNA"/>
</dbReference>
<name>A0A926QJL5_9BACL</name>
<dbReference type="SUPFAM" id="SSF52283">
    <property type="entry name" value="Formate/glycerate dehydrogenase catalytic domain-like"/>
    <property type="match status" value="1"/>
</dbReference>
<dbReference type="Pfam" id="PF01262">
    <property type="entry name" value="AlaDh_PNT_C"/>
    <property type="match status" value="1"/>
</dbReference>
<feature type="binding site" evidence="9">
    <location>
        <position position="202"/>
    </location>
    <ligand>
        <name>NAD(+)</name>
        <dbReference type="ChEBI" id="CHEBI:57540"/>
    </ligand>
</feature>
<evidence type="ECO:0000256" key="2">
    <source>
        <dbReference type="ARBA" id="ARBA00005689"/>
    </source>
</evidence>
<feature type="binding site" evidence="8">
    <location>
        <position position="74"/>
    </location>
    <ligand>
        <name>substrate</name>
    </ligand>
</feature>
<evidence type="ECO:0000256" key="3">
    <source>
        <dbReference type="ARBA" id="ARBA00012897"/>
    </source>
</evidence>
<keyword evidence="5 6" id="KW-0520">NAD</keyword>
<feature type="binding site" evidence="9">
    <location>
        <position position="197"/>
    </location>
    <ligand>
        <name>NAD(+)</name>
        <dbReference type="ChEBI" id="CHEBI:57540"/>
    </ligand>
</feature>
<dbReference type="PROSITE" id="PS00837">
    <property type="entry name" value="ALADH_PNT_2"/>
    <property type="match status" value="1"/>
</dbReference>
<dbReference type="Pfam" id="PF05222">
    <property type="entry name" value="AlaDh_PNT_N"/>
    <property type="match status" value="1"/>
</dbReference>
<dbReference type="PANTHER" id="PTHR42795:SF1">
    <property type="entry name" value="ALANINE DEHYDROGENASE"/>
    <property type="match status" value="1"/>
</dbReference>
<feature type="binding site" evidence="9">
    <location>
        <position position="279"/>
    </location>
    <ligand>
        <name>NAD(+)</name>
        <dbReference type="ChEBI" id="CHEBI:57540"/>
    </ligand>
</feature>
<dbReference type="Proteomes" id="UP000650466">
    <property type="component" value="Unassembled WGS sequence"/>
</dbReference>
<evidence type="ECO:0000313" key="13">
    <source>
        <dbReference type="Proteomes" id="UP000650466"/>
    </source>
</evidence>
<evidence type="ECO:0000256" key="9">
    <source>
        <dbReference type="PIRSR" id="PIRSR000183-3"/>
    </source>
</evidence>
<keyword evidence="13" id="KW-1185">Reference proteome</keyword>
<sequence>MIIGVPKEIKNNEYRVGMTPGSVLSYTHAGHEVRVETHAGHSIGFTDEDYVLAGAKIVGNAAEAWSAEMVVKVKEPLPEEYGYFHEGLILYTYLHLAPEAELTHALVEKKVTAIAYETIQLDNGSLPLLTPMSEVAGRMSIQIGAHFLEKAHGGKGILLSGVPGVEPAKVAVIGGGIVGTNAAKMAAGLGADVTIVDLNPDRLRQLDDQFQGRVKTVMSNPYNIAEVVRRADLVVGAVLIPGARAPRLVTEEMVKAMSPGSVIVDVAIDQGGSIETIDRITTHDQPTYVKHGVIHYAVANMPGAVARTSTLALTNVTTPYGMQIANKGYARAALDNKAIAKGINVAAGHVTYKAVAEAHGYEHTDVYSLLQ</sequence>
<dbReference type="GO" id="GO:0042853">
    <property type="term" value="P:L-alanine catabolic process"/>
    <property type="evidence" value="ECO:0007669"/>
    <property type="project" value="InterPro"/>
</dbReference>
<dbReference type="NCBIfam" id="TIGR00518">
    <property type="entry name" value="alaDH"/>
    <property type="match status" value="1"/>
</dbReference>
<dbReference type="AlphaFoldDB" id="A0A926QJL5"/>
<feature type="binding site" evidence="8">
    <location>
        <position position="15"/>
    </location>
    <ligand>
        <name>substrate</name>
    </ligand>
</feature>
<accession>A0A926QJL5</accession>
<evidence type="ECO:0000256" key="7">
    <source>
        <dbReference type="PIRSR" id="PIRSR000183-1"/>
    </source>
</evidence>
<dbReference type="RefSeq" id="WP_188174591.1">
    <property type="nucleotide sequence ID" value="NZ_JACVVD010000003.1"/>
</dbReference>
<proteinExistence type="inferred from homology"/>
<dbReference type="InterPro" id="IPR036291">
    <property type="entry name" value="NAD(P)-bd_dom_sf"/>
</dbReference>
<comment type="similarity">
    <text evidence="2 6">Belongs to the AlaDH/PNT family.</text>
</comment>
<dbReference type="FunFam" id="3.40.50.720:FF:000049">
    <property type="entry name" value="Alanine dehydrogenase"/>
    <property type="match status" value="1"/>
</dbReference>
<dbReference type="SMART" id="SM01003">
    <property type="entry name" value="AlaDh_PNT_N"/>
    <property type="match status" value="1"/>
</dbReference>
<feature type="binding site" evidence="9">
    <location>
        <begin position="238"/>
        <end position="239"/>
    </location>
    <ligand>
        <name>NAD(+)</name>
        <dbReference type="ChEBI" id="CHEBI:57540"/>
    </ligand>
</feature>
<comment type="caution">
    <text evidence="12">The sequence shown here is derived from an EMBL/GenBank/DDBJ whole genome shotgun (WGS) entry which is preliminary data.</text>
</comment>
<dbReference type="SMART" id="SM01002">
    <property type="entry name" value="AlaDh_PNT_C"/>
    <property type="match status" value="1"/>
</dbReference>
<evidence type="ECO:0000313" key="12">
    <source>
        <dbReference type="EMBL" id="MBD0380833.1"/>
    </source>
</evidence>